<dbReference type="EMBL" id="JACXVP010000006">
    <property type="protein sequence ID" value="KAG5599653.1"/>
    <property type="molecule type" value="Genomic_DNA"/>
</dbReference>
<comment type="caution">
    <text evidence="2">The sequence shown here is derived from an EMBL/GenBank/DDBJ whole genome shotgun (WGS) entry which is preliminary data.</text>
</comment>
<feature type="region of interest" description="Disordered" evidence="1">
    <location>
        <begin position="56"/>
        <end position="84"/>
    </location>
</feature>
<gene>
    <name evidence="2" type="ORF">H5410_031023</name>
</gene>
<evidence type="ECO:0000313" key="2">
    <source>
        <dbReference type="EMBL" id="KAG5599653.1"/>
    </source>
</evidence>
<feature type="compositionally biased region" description="Basic and acidic residues" evidence="1">
    <location>
        <begin position="65"/>
        <end position="82"/>
    </location>
</feature>
<feature type="compositionally biased region" description="Polar residues" evidence="1">
    <location>
        <begin position="123"/>
        <end position="132"/>
    </location>
</feature>
<feature type="region of interest" description="Disordered" evidence="1">
    <location>
        <begin position="104"/>
        <end position="132"/>
    </location>
</feature>
<name>A0A9J5YHX6_SOLCO</name>
<feature type="compositionally biased region" description="Basic and acidic residues" evidence="1">
    <location>
        <begin position="109"/>
        <end position="122"/>
    </location>
</feature>
<organism evidence="2 3">
    <name type="scientific">Solanum commersonii</name>
    <name type="common">Commerson's wild potato</name>
    <name type="synonym">Commerson's nightshade</name>
    <dbReference type="NCBI Taxonomy" id="4109"/>
    <lineage>
        <taxon>Eukaryota</taxon>
        <taxon>Viridiplantae</taxon>
        <taxon>Streptophyta</taxon>
        <taxon>Embryophyta</taxon>
        <taxon>Tracheophyta</taxon>
        <taxon>Spermatophyta</taxon>
        <taxon>Magnoliopsida</taxon>
        <taxon>eudicotyledons</taxon>
        <taxon>Gunneridae</taxon>
        <taxon>Pentapetalae</taxon>
        <taxon>asterids</taxon>
        <taxon>lamiids</taxon>
        <taxon>Solanales</taxon>
        <taxon>Solanaceae</taxon>
        <taxon>Solanoideae</taxon>
        <taxon>Solaneae</taxon>
        <taxon>Solanum</taxon>
    </lineage>
</organism>
<proteinExistence type="predicted"/>
<evidence type="ECO:0000313" key="3">
    <source>
        <dbReference type="Proteomes" id="UP000824120"/>
    </source>
</evidence>
<dbReference type="Proteomes" id="UP000824120">
    <property type="component" value="Chromosome 6"/>
</dbReference>
<sequence length="132" mass="15287">MALIEVYYEERISIERITILVQGWYGILDLGIGVESRHLKIKSNWHKAIEPYVHHHNHVSSGNPRDSKEYSEHEPNLYDPRDGGVMQMENKSVLTVEDAHSEYGSVGFNEREDSNHWNERSTKPQSTTRAIL</sequence>
<protein>
    <submittedName>
        <fullName evidence="2">Uncharacterized protein</fullName>
    </submittedName>
</protein>
<evidence type="ECO:0000256" key="1">
    <source>
        <dbReference type="SAM" id="MobiDB-lite"/>
    </source>
</evidence>
<dbReference type="AlphaFoldDB" id="A0A9J5YHX6"/>
<keyword evidence="3" id="KW-1185">Reference proteome</keyword>
<reference evidence="2 3" key="1">
    <citation type="submission" date="2020-09" db="EMBL/GenBank/DDBJ databases">
        <title>De no assembly of potato wild relative species, Solanum commersonii.</title>
        <authorList>
            <person name="Cho K."/>
        </authorList>
    </citation>
    <scope>NUCLEOTIDE SEQUENCE [LARGE SCALE GENOMIC DNA]</scope>
    <source>
        <strain evidence="2">LZ3.2</strain>
        <tissue evidence="2">Leaf</tissue>
    </source>
</reference>
<accession>A0A9J5YHX6</accession>